<dbReference type="Gene3D" id="3.30.160.60">
    <property type="entry name" value="Classic Zinc Finger"/>
    <property type="match status" value="1"/>
</dbReference>
<dbReference type="PROSITE" id="PS50157">
    <property type="entry name" value="ZINC_FINGER_C2H2_2"/>
    <property type="match status" value="2"/>
</dbReference>
<dbReference type="PROSITE" id="PS00028">
    <property type="entry name" value="ZINC_FINGER_C2H2_1"/>
    <property type="match status" value="3"/>
</dbReference>
<keyword evidence="4" id="KW-0862">Zinc</keyword>
<keyword evidence="3 8" id="KW-0863">Zinc-finger</keyword>
<dbReference type="Proteomes" id="UP001396898">
    <property type="component" value="Unassembled WGS sequence"/>
</dbReference>
<proteinExistence type="predicted"/>
<evidence type="ECO:0000313" key="11">
    <source>
        <dbReference type="EMBL" id="KAK8006239.1"/>
    </source>
</evidence>
<sequence>MSDGTYNFDFDVLLDLNAHPVTQVTRPDNAADDPLVSAGSIPDWLYTGIQWPDAGPSQVTSTHAGGFETFGTGVNLIEAPFSLNPFPATYQALSGVNQFAVPGSTQNEVFNFDDFDGTIASANLLTFPCNANSFATGIDLGVPYELSLPAIGAGTSFGFGTTIGTTPAPFIAKEQTTPDESALLQPDAGFDATADRLPDASWGSSLSTMIGQASSPQLEGQKAAEDAMPAASPPPKEKYWCSKCNYTTNFIVLLEEHAKEKRHAILKCKTPGCATSFTVQSHLEAHEAHAHVPGHSQVEPHGLHTCAECGEPFKNRTQQQAHGDNSQHSPFVCACGATFSRVDVLHRHIDGYAKEGPRFPCKFCKFHRGKHGFRRRDHLVQHLRGYHKFDDEEVGKVCPKTKNLKALSIATCPHRGCEFFRDESFQKLAWVEQILQKPFPNQATFTKHLKEVHSQTPFPCDFEGCDKVGAKGYVREKDLMKHLVAKHPEAPGYNPKPRQTMYPCGVEDCDKTYTSTTGRFQHQRDNHWTLEQRSVYWNNLLNSRLQQLG</sequence>
<gene>
    <name evidence="11" type="ORF">PG991_012536</name>
</gene>
<accession>A0ABR1R9Z7</accession>
<feature type="domain" description="C2H2-type" evidence="10">
    <location>
        <begin position="502"/>
        <end position="527"/>
    </location>
</feature>
<feature type="domain" description="C2H2-type" evidence="10">
    <location>
        <begin position="266"/>
        <end position="300"/>
    </location>
</feature>
<evidence type="ECO:0000256" key="7">
    <source>
        <dbReference type="ARBA" id="ARBA00023242"/>
    </source>
</evidence>
<evidence type="ECO:0000256" key="9">
    <source>
        <dbReference type="SAM" id="MobiDB-lite"/>
    </source>
</evidence>
<dbReference type="EMBL" id="JAQQWI010000017">
    <property type="protein sequence ID" value="KAK8006239.1"/>
    <property type="molecule type" value="Genomic_DNA"/>
</dbReference>
<evidence type="ECO:0000259" key="10">
    <source>
        <dbReference type="PROSITE" id="PS50157"/>
    </source>
</evidence>
<name>A0ABR1R9Z7_9PEZI</name>
<dbReference type="SMART" id="SM00355">
    <property type="entry name" value="ZnF_C2H2"/>
    <property type="match status" value="7"/>
</dbReference>
<evidence type="ECO:0000256" key="6">
    <source>
        <dbReference type="ARBA" id="ARBA00023163"/>
    </source>
</evidence>
<evidence type="ECO:0000256" key="4">
    <source>
        <dbReference type="ARBA" id="ARBA00022833"/>
    </source>
</evidence>
<evidence type="ECO:0000256" key="5">
    <source>
        <dbReference type="ARBA" id="ARBA00023015"/>
    </source>
</evidence>
<protein>
    <recommendedName>
        <fullName evidence="10">C2H2-type domain-containing protein</fullName>
    </recommendedName>
</protein>
<evidence type="ECO:0000256" key="8">
    <source>
        <dbReference type="PROSITE-ProRule" id="PRU00042"/>
    </source>
</evidence>
<comment type="caution">
    <text evidence="11">The sequence shown here is derived from an EMBL/GenBank/DDBJ whole genome shotgun (WGS) entry which is preliminary data.</text>
</comment>
<organism evidence="11 12">
    <name type="scientific">Apiospora marii</name>
    <dbReference type="NCBI Taxonomy" id="335849"/>
    <lineage>
        <taxon>Eukaryota</taxon>
        <taxon>Fungi</taxon>
        <taxon>Dikarya</taxon>
        <taxon>Ascomycota</taxon>
        <taxon>Pezizomycotina</taxon>
        <taxon>Sordariomycetes</taxon>
        <taxon>Xylariomycetidae</taxon>
        <taxon>Amphisphaeriales</taxon>
        <taxon>Apiosporaceae</taxon>
        <taxon>Apiospora</taxon>
    </lineage>
</organism>
<dbReference type="PANTHER" id="PTHR46179:SF13">
    <property type="entry name" value="C2H2-TYPE DOMAIN-CONTAINING PROTEIN"/>
    <property type="match status" value="1"/>
</dbReference>
<feature type="region of interest" description="Disordered" evidence="9">
    <location>
        <begin position="211"/>
        <end position="233"/>
    </location>
</feature>
<keyword evidence="6" id="KW-0804">Transcription</keyword>
<keyword evidence="12" id="KW-1185">Reference proteome</keyword>
<keyword evidence="2" id="KW-0479">Metal-binding</keyword>
<evidence type="ECO:0000256" key="1">
    <source>
        <dbReference type="ARBA" id="ARBA00004123"/>
    </source>
</evidence>
<keyword evidence="7" id="KW-0539">Nucleus</keyword>
<keyword evidence="5" id="KW-0805">Transcription regulation</keyword>
<evidence type="ECO:0000256" key="3">
    <source>
        <dbReference type="ARBA" id="ARBA00022771"/>
    </source>
</evidence>
<dbReference type="InterPro" id="IPR013087">
    <property type="entry name" value="Znf_C2H2_type"/>
</dbReference>
<evidence type="ECO:0000313" key="12">
    <source>
        <dbReference type="Proteomes" id="UP001396898"/>
    </source>
</evidence>
<comment type="subcellular location">
    <subcellularLocation>
        <location evidence="1">Nucleus</location>
    </subcellularLocation>
</comment>
<reference evidence="11 12" key="1">
    <citation type="submission" date="2023-01" db="EMBL/GenBank/DDBJ databases">
        <title>Analysis of 21 Apiospora genomes using comparative genomics revels a genus with tremendous synthesis potential of carbohydrate active enzymes and secondary metabolites.</title>
        <authorList>
            <person name="Sorensen T."/>
        </authorList>
    </citation>
    <scope>NUCLEOTIDE SEQUENCE [LARGE SCALE GENOMIC DNA]</scope>
    <source>
        <strain evidence="11 12">CBS 20057</strain>
    </source>
</reference>
<evidence type="ECO:0000256" key="2">
    <source>
        <dbReference type="ARBA" id="ARBA00022723"/>
    </source>
</evidence>
<dbReference type="PANTHER" id="PTHR46179">
    <property type="entry name" value="ZINC FINGER PROTEIN"/>
    <property type="match status" value="1"/>
</dbReference>
<dbReference type="InterPro" id="IPR051061">
    <property type="entry name" value="Zinc_finger_trans_reg"/>
</dbReference>